<sequence>MMWGTVLAIALWVSIDPTRLVIGGVLMSRPRARHNLFAYWLGGLAAGVAPGVGALVLLHGSLLKDMEDARSMLARFTSGYFQIAVGVLMLLIAAVVSAGTYGGAPSVPTLQPTPTPSAWVIARMRQALQGGNPWVAFGIGVVSTMPPIDYLFVLIIIVSSGAGIGTQLGAVVIFTVLVLVLVEVPLVSYLVQPAKTELAMLKLQRWAVVNRRRILIVVPAVAGLVLVNAGISSI</sequence>
<dbReference type="EMBL" id="LZJS01000133">
    <property type="protein sequence ID" value="OBH55737.1"/>
    <property type="molecule type" value="Genomic_DNA"/>
</dbReference>
<dbReference type="Pfam" id="PF11139">
    <property type="entry name" value="SfLAP"/>
    <property type="match status" value="1"/>
</dbReference>
<organism evidence="2 3">
    <name type="scientific">Mycobacterium colombiense</name>
    <dbReference type="NCBI Taxonomy" id="339268"/>
    <lineage>
        <taxon>Bacteria</taxon>
        <taxon>Bacillati</taxon>
        <taxon>Actinomycetota</taxon>
        <taxon>Actinomycetes</taxon>
        <taxon>Mycobacteriales</taxon>
        <taxon>Mycobacteriaceae</taxon>
        <taxon>Mycobacterium</taxon>
        <taxon>Mycobacterium avium complex (MAC)</taxon>
    </lineage>
</organism>
<gene>
    <name evidence="2" type="ORF">A5685_09750</name>
</gene>
<feature type="transmembrane region" description="Helical" evidence="1">
    <location>
        <begin position="212"/>
        <end position="231"/>
    </location>
</feature>
<name>A0A1A2RW16_9MYCO</name>
<proteinExistence type="predicted"/>
<feature type="transmembrane region" description="Helical" evidence="1">
    <location>
        <begin position="134"/>
        <end position="158"/>
    </location>
</feature>
<protein>
    <recommendedName>
        <fullName evidence="4">GAP family protein</fullName>
    </recommendedName>
</protein>
<dbReference type="AlphaFoldDB" id="A0A1A2RW16"/>
<evidence type="ECO:0000256" key="1">
    <source>
        <dbReference type="SAM" id="Phobius"/>
    </source>
</evidence>
<accession>A0A1A2RW16</accession>
<keyword evidence="1" id="KW-0472">Membrane</keyword>
<feature type="transmembrane region" description="Helical" evidence="1">
    <location>
        <begin position="170"/>
        <end position="192"/>
    </location>
</feature>
<dbReference type="Proteomes" id="UP000093861">
    <property type="component" value="Unassembled WGS sequence"/>
</dbReference>
<keyword evidence="1" id="KW-0812">Transmembrane</keyword>
<dbReference type="RefSeq" id="WP_064953473.1">
    <property type="nucleotide sequence ID" value="NZ_LZJS01000133.1"/>
</dbReference>
<keyword evidence="1" id="KW-1133">Transmembrane helix</keyword>
<reference evidence="2 3" key="1">
    <citation type="submission" date="2016-06" db="EMBL/GenBank/DDBJ databases">
        <authorList>
            <person name="Kjaerup R.B."/>
            <person name="Dalgaard T.S."/>
            <person name="Juul-Madsen H.R."/>
        </authorList>
    </citation>
    <scope>NUCLEOTIDE SEQUENCE [LARGE SCALE GENOMIC DNA]</scope>
    <source>
        <strain evidence="2 3">E2464</strain>
    </source>
</reference>
<feature type="transmembrane region" description="Helical" evidence="1">
    <location>
        <begin position="36"/>
        <end position="58"/>
    </location>
</feature>
<comment type="caution">
    <text evidence="2">The sequence shown here is derived from an EMBL/GenBank/DDBJ whole genome shotgun (WGS) entry which is preliminary data.</text>
</comment>
<evidence type="ECO:0000313" key="2">
    <source>
        <dbReference type="EMBL" id="OBH55737.1"/>
    </source>
</evidence>
<evidence type="ECO:0008006" key="4">
    <source>
        <dbReference type="Google" id="ProtNLM"/>
    </source>
</evidence>
<dbReference type="InterPro" id="IPR021315">
    <property type="entry name" value="Gap/Sap"/>
</dbReference>
<evidence type="ECO:0000313" key="3">
    <source>
        <dbReference type="Proteomes" id="UP000093861"/>
    </source>
</evidence>
<feature type="transmembrane region" description="Helical" evidence="1">
    <location>
        <begin position="79"/>
        <end position="101"/>
    </location>
</feature>